<dbReference type="GO" id="GO:0046872">
    <property type="term" value="F:metal ion binding"/>
    <property type="evidence" value="ECO:0007669"/>
    <property type="project" value="UniProtKB-KW"/>
</dbReference>
<evidence type="ECO:0000256" key="9">
    <source>
        <dbReference type="ARBA" id="ARBA00023049"/>
    </source>
</evidence>
<evidence type="ECO:0000259" key="12">
    <source>
        <dbReference type="SMART" id="SM00228"/>
    </source>
</evidence>
<dbReference type="EC" id="3.4.24.-" evidence="11"/>
<sequence>MDILLSVVGFLLTIGILVAFHEYGHFWVARRLGVRVLTYSLGFGRAIYSTRRGPEAIEYRVGLFPLGGYVRMLDEREGPVDPAEQHRAFNRQSLKVRAAIVAAGPAANVVLALVFWWLMFMVGTQGVLPKVGDLAGESRLAEAGLEAGDVIRAVDGDPVITLSDLRLSLLNGAIEQQRVPLTVERDGRERELMLDLQGLDPLGGEIGRQPTDILDRVGFSLWRAPAHAEIAEVQPDSPAMAAGLEAGARIVAIDGREYQDPWALIDAIGARAGEPVRLVVETDAGRREVVVTPRATEVDGEVVGRIGVALAARPLDPEAAESMFLVQHAGPIEAMGLALERSWAMTTLTLSVFHRLLIGEASIANLSGPVAIAEYAGKSLLLGLSTFLGFLALVSLSLAILNLLPIPMLDGGHLLLYAIEAIKGGPVGAAFEEVFARIGILALGLLMVVVFYNDIARLMH</sequence>
<name>A0A6I6D6A9_9GAMM</name>
<comment type="subcellular location">
    <subcellularLocation>
        <location evidence="2">Membrane</location>
        <topology evidence="2">Multi-pass membrane protein</topology>
    </subcellularLocation>
</comment>
<dbReference type="KEGG" id="ghl:GM160_09050"/>
<dbReference type="InterPro" id="IPR041489">
    <property type="entry name" value="PDZ_6"/>
</dbReference>
<dbReference type="PANTHER" id="PTHR42837">
    <property type="entry name" value="REGULATOR OF SIGMA-E PROTEASE RSEP"/>
    <property type="match status" value="1"/>
</dbReference>
<organism evidence="13 14">
    <name type="scientific">Guyparkeria halophila</name>
    <dbReference type="NCBI Taxonomy" id="47960"/>
    <lineage>
        <taxon>Bacteria</taxon>
        <taxon>Pseudomonadati</taxon>
        <taxon>Pseudomonadota</taxon>
        <taxon>Gammaproteobacteria</taxon>
        <taxon>Chromatiales</taxon>
        <taxon>Thioalkalibacteraceae</taxon>
        <taxon>Guyparkeria</taxon>
    </lineage>
</organism>
<keyword evidence="8 11" id="KW-1133">Transmembrane helix</keyword>
<accession>A0A6I6D6A9</accession>
<keyword evidence="6 11" id="KW-0378">Hydrolase</keyword>
<keyword evidence="10 11" id="KW-0472">Membrane</keyword>
<evidence type="ECO:0000256" key="5">
    <source>
        <dbReference type="ARBA" id="ARBA00022692"/>
    </source>
</evidence>
<keyword evidence="11" id="KW-0479">Metal-binding</keyword>
<comment type="cofactor">
    <cofactor evidence="1 11">
        <name>Zn(2+)</name>
        <dbReference type="ChEBI" id="CHEBI:29105"/>
    </cofactor>
</comment>
<keyword evidence="14" id="KW-1185">Reference proteome</keyword>
<dbReference type="Pfam" id="PF17820">
    <property type="entry name" value="PDZ_6"/>
    <property type="match status" value="1"/>
</dbReference>
<feature type="transmembrane region" description="Helical" evidence="11">
    <location>
        <begin position="98"/>
        <end position="120"/>
    </location>
</feature>
<dbReference type="CDD" id="cd23081">
    <property type="entry name" value="cpPDZ_EcRseP-like"/>
    <property type="match status" value="1"/>
</dbReference>
<dbReference type="Gene3D" id="2.30.42.10">
    <property type="match status" value="2"/>
</dbReference>
<evidence type="ECO:0000256" key="7">
    <source>
        <dbReference type="ARBA" id="ARBA00022833"/>
    </source>
</evidence>
<evidence type="ECO:0000313" key="13">
    <source>
        <dbReference type="EMBL" id="QGT79024.1"/>
    </source>
</evidence>
<keyword evidence="9 11" id="KW-0482">Metalloprotease</keyword>
<dbReference type="Proteomes" id="UP000427716">
    <property type="component" value="Chromosome"/>
</dbReference>
<keyword evidence="5 11" id="KW-0812">Transmembrane</keyword>
<evidence type="ECO:0000256" key="10">
    <source>
        <dbReference type="ARBA" id="ARBA00023136"/>
    </source>
</evidence>
<dbReference type="Pfam" id="PF02163">
    <property type="entry name" value="Peptidase_M50"/>
    <property type="match status" value="1"/>
</dbReference>
<evidence type="ECO:0000256" key="11">
    <source>
        <dbReference type="RuleBase" id="RU362031"/>
    </source>
</evidence>
<comment type="similarity">
    <text evidence="3 11">Belongs to the peptidase M50B family.</text>
</comment>
<dbReference type="InterPro" id="IPR004387">
    <property type="entry name" value="Pept_M50_Zn"/>
</dbReference>
<dbReference type="InterPro" id="IPR001478">
    <property type="entry name" value="PDZ"/>
</dbReference>
<protein>
    <recommendedName>
        <fullName evidence="11">Zinc metalloprotease</fullName>
        <ecNumber evidence="11">3.4.24.-</ecNumber>
    </recommendedName>
</protein>
<dbReference type="EMBL" id="CP046415">
    <property type="protein sequence ID" value="QGT79024.1"/>
    <property type="molecule type" value="Genomic_DNA"/>
</dbReference>
<dbReference type="NCBIfam" id="TIGR00054">
    <property type="entry name" value="RIP metalloprotease RseP"/>
    <property type="match status" value="1"/>
</dbReference>
<dbReference type="GO" id="GO:0004222">
    <property type="term" value="F:metalloendopeptidase activity"/>
    <property type="evidence" value="ECO:0007669"/>
    <property type="project" value="InterPro"/>
</dbReference>
<keyword evidence="4 13" id="KW-0645">Protease</keyword>
<evidence type="ECO:0000313" key="14">
    <source>
        <dbReference type="Proteomes" id="UP000427716"/>
    </source>
</evidence>
<evidence type="ECO:0000256" key="4">
    <source>
        <dbReference type="ARBA" id="ARBA00022670"/>
    </source>
</evidence>
<dbReference type="RefSeq" id="WP_156574696.1">
    <property type="nucleotide sequence ID" value="NZ_CP046415.1"/>
</dbReference>
<feature type="domain" description="PDZ" evidence="12">
    <location>
        <begin position="115"/>
        <end position="187"/>
    </location>
</feature>
<gene>
    <name evidence="13" type="primary">rseP</name>
    <name evidence="13" type="ORF">GM160_09050</name>
</gene>
<proteinExistence type="inferred from homology"/>
<evidence type="ECO:0000256" key="1">
    <source>
        <dbReference type="ARBA" id="ARBA00001947"/>
    </source>
</evidence>
<evidence type="ECO:0000256" key="8">
    <source>
        <dbReference type="ARBA" id="ARBA00022989"/>
    </source>
</evidence>
<dbReference type="GO" id="GO:0006508">
    <property type="term" value="P:proteolysis"/>
    <property type="evidence" value="ECO:0007669"/>
    <property type="project" value="UniProtKB-KW"/>
</dbReference>
<dbReference type="InterPro" id="IPR036034">
    <property type="entry name" value="PDZ_sf"/>
</dbReference>
<evidence type="ECO:0000256" key="3">
    <source>
        <dbReference type="ARBA" id="ARBA00007931"/>
    </source>
</evidence>
<dbReference type="AlphaFoldDB" id="A0A6I6D6A9"/>
<feature type="transmembrane region" description="Helical" evidence="11">
    <location>
        <begin position="380"/>
        <end position="404"/>
    </location>
</feature>
<dbReference type="SUPFAM" id="SSF50156">
    <property type="entry name" value="PDZ domain-like"/>
    <property type="match status" value="2"/>
</dbReference>
<dbReference type="PANTHER" id="PTHR42837:SF2">
    <property type="entry name" value="MEMBRANE METALLOPROTEASE ARASP2, CHLOROPLASTIC-RELATED"/>
    <property type="match status" value="1"/>
</dbReference>
<dbReference type="InterPro" id="IPR008915">
    <property type="entry name" value="Peptidase_M50"/>
</dbReference>
<reference evidence="13 14" key="1">
    <citation type="submission" date="2019-11" db="EMBL/GenBank/DDBJ databases">
        <authorList>
            <person name="Zhang J."/>
            <person name="Sun C."/>
        </authorList>
    </citation>
    <scope>NUCLEOTIDE SEQUENCE [LARGE SCALE GENOMIC DNA]</scope>
    <source>
        <strain evidence="14">sp2</strain>
    </source>
</reference>
<feature type="transmembrane region" description="Helical" evidence="11">
    <location>
        <begin position="434"/>
        <end position="452"/>
    </location>
</feature>
<evidence type="ECO:0000256" key="2">
    <source>
        <dbReference type="ARBA" id="ARBA00004141"/>
    </source>
</evidence>
<dbReference type="CDD" id="cd06163">
    <property type="entry name" value="S2P-M50_PDZ_RseP-like"/>
    <property type="match status" value="2"/>
</dbReference>
<dbReference type="SMART" id="SM00228">
    <property type="entry name" value="PDZ"/>
    <property type="match status" value="2"/>
</dbReference>
<feature type="domain" description="PDZ" evidence="12">
    <location>
        <begin position="200"/>
        <end position="284"/>
    </location>
</feature>
<evidence type="ECO:0000256" key="6">
    <source>
        <dbReference type="ARBA" id="ARBA00022801"/>
    </source>
</evidence>
<keyword evidence="7 11" id="KW-0862">Zinc</keyword>
<dbReference type="GO" id="GO:0016020">
    <property type="term" value="C:membrane"/>
    <property type="evidence" value="ECO:0007669"/>
    <property type="project" value="UniProtKB-SubCell"/>
</dbReference>